<gene>
    <name evidence="2" type="ORF">CBM2589_B70092</name>
</gene>
<accession>A0A975X4P0</accession>
<reference evidence="2 3" key="1">
    <citation type="submission" date="2018-01" db="EMBL/GenBank/DDBJ databases">
        <authorList>
            <person name="Clerissi C."/>
        </authorList>
    </citation>
    <scope>NUCLEOTIDE SEQUENCE [LARGE SCALE GENOMIC DNA]</scope>
    <source>
        <strain evidence="2">Cupriavidus taiwanensis STM 3521</strain>
    </source>
</reference>
<dbReference type="EMBL" id="OFSP01000028">
    <property type="protein sequence ID" value="SOY57966.1"/>
    <property type="molecule type" value="Genomic_DNA"/>
</dbReference>
<dbReference type="AlphaFoldDB" id="A0A975X4P0"/>
<organism evidence="2 3">
    <name type="scientific">Cupriavidus taiwanensis</name>
    <dbReference type="NCBI Taxonomy" id="164546"/>
    <lineage>
        <taxon>Bacteria</taxon>
        <taxon>Pseudomonadati</taxon>
        <taxon>Pseudomonadota</taxon>
        <taxon>Betaproteobacteria</taxon>
        <taxon>Burkholderiales</taxon>
        <taxon>Burkholderiaceae</taxon>
        <taxon>Cupriavidus</taxon>
    </lineage>
</organism>
<name>A0A975X4P0_9BURK</name>
<sequence>MPPTPMPVRKRSSSSHWKSGAKAEATPQMASMTTAIISTGRRPMRSASRPNTNAPISMPTKNMVPVCSAVGTGMPKVAAIDGAVKPIDSTCIASASQTRPNMTKSRYWKRPTPAARMPCSIVMGCDDDARALGWGAKPGVASGMVVVAMDEMDDDMFVYLSRYRLVLELGSMRGARQAGTRCRRLRHAVAPG</sequence>
<feature type="region of interest" description="Disordered" evidence="1">
    <location>
        <begin position="1"/>
        <end position="59"/>
    </location>
</feature>
<evidence type="ECO:0000256" key="1">
    <source>
        <dbReference type="SAM" id="MobiDB-lite"/>
    </source>
</evidence>
<evidence type="ECO:0000313" key="2">
    <source>
        <dbReference type="EMBL" id="SOY57966.1"/>
    </source>
</evidence>
<dbReference type="Proteomes" id="UP000256297">
    <property type="component" value="Chromosome CBM2589_b"/>
</dbReference>
<feature type="compositionally biased region" description="Polar residues" evidence="1">
    <location>
        <begin position="28"/>
        <end position="37"/>
    </location>
</feature>
<proteinExistence type="predicted"/>
<evidence type="ECO:0000313" key="3">
    <source>
        <dbReference type="Proteomes" id="UP000256297"/>
    </source>
</evidence>
<comment type="caution">
    <text evidence="2">The sequence shown here is derived from an EMBL/GenBank/DDBJ whole genome shotgun (WGS) entry which is preliminary data.</text>
</comment>
<protein>
    <submittedName>
        <fullName evidence="2">Uncharacterized protein</fullName>
    </submittedName>
</protein>